<dbReference type="AlphaFoldDB" id="A0A3B1DVW6"/>
<dbReference type="EMBL" id="UOGK01000231">
    <property type="protein sequence ID" value="VAX39410.1"/>
    <property type="molecule type" value="Genomic_DNA"/>
</dbReference>
<protein>
    <submittedName>
        <fullName evidence="1">Uncharacterized protein</fullName>
    </submittedName>
</protein>
<evidence type="ECO:0000313" key="1">
    <source>
        <dbReference type="EMBL" id="VAX39410.1"/>
    </source>
</evidence>
<gene>
    <name evidence="1" type="ORF">MNBD_PLANCTO03-444</name>
</gene>
<reference evidence="1" key="1">
    <citation type="submission" date="2018-06" db="EMBL/GenBank/DDBJ databases">
        <authorList>
            <person name="Zhirakovskaya E."/>
        </authorList>
    </citation>
    <scope>NUCLEOTIDE SEQUENCE</scope>
</reference>
<accession>A0A3B1DVW6</accession>
<sequence>MADHGALVFHTFPTEYDYLFFVEEDDEHRRVLREFVGFDSEQFEREVRAYAEELDAKRLREEGRTRREWSANWQHCNLLTPRRLGAILGRAGWDVSSMETAQLYAIGADVAESFTGHKIVDRNLFGVATPRV</sequence>
<organism evidence="1">
    <name type="scientific">hydrothermal vent metagenome</name>
    <dbReference type="NCBI Taxonomy" id="652676"/>
    <lineage>
        <taxon>unclassified sequences</taxon>
        <taxon>metagenomes</taxon>
        <taxon>ecological metagenomes</taxon>
    </lineage>
</organism>
<name>A0A3B1DVW6_9ZZZZ</name>
<proteinExistence type="predicted"/>